<evidence type="ECO:0000313" key="9">
    <source>
        <dbReference type="Proteomes" id="UP000317365"/>
    </source>
</evidence>
<feature type="transmembrane region" description="Helical" evidence="6">
    <location>
        <begin position="179"/>
        <end position="198"/>
    </location>
</feature>
<dbReference type="KEGG" id="rhg:EXZ61_03980"/>
<evidence type="ECO:0000256" key="6">
    <source>
        <dbReference type="SAM" id="Phobius"/>
    </source>
</evidence>
<keyword evidence="2 6" id="KW-0812">Transmembrane</keyword>
<comment type="subcellular location">
    <subcellularLocation>
        <location evidence="1">Membrane</location>
        <topology evidence="1">Multi-pass membrane protein</topology>
    </subcellularLocation>
</comment>
<gene>
    <name evidence="8" type="ORF">EXZ61_03980</name>
</gene>
<dbReference type="RefSeq" id="WP_142809248.1">
    <property type="nucleotide sequence ID" value="NZ_CP036282.1"/>
</dbReference>
<feature type="transmembrane region" description="Helical" evidence="6">
    <location>
        <begin position="58"/>
        <end position="76"/>
    </location>
</feature>
<dbReference type="Pfam" id="PF04932">
    <property type="entry name" value="Wzy_C"/>
    <property type="match status" value="1"/>
</dbReference>
<evidence type="ECO:0000256" key="4">
    <source>
        <dbReference type="ARBA" id="ARBA00023136"/>
    </source>
</evidence>
<feature type="transmembrane region" description="Helical" evidence="6">
    <location>
        <begin position="88"/>
        <end position="105"/>
    </location>
</feature>
<feature type="transmembrane region" description="Helical" evidence="6">
    <location>
        <begin position="355"/>
        <end position="372"/>
    </location>
</feature>
<feature type="region of interest" description="Disordered" evidence="5">
    <location>
        <begin position="435"/>
        <end position="467"/>
    </location>
</feature>
<feature type="compositionally biased region" description="Basic residues" evidence="5">
    <location>
        <begin position="451"/>
        <end position="467"/>
    </location>
</feature>
<evidence type="ECO:0000256" key="3">
    <source>
        <dbReference type="ARBA" id="ARBA00022989"/>
    </source>
</evidence>
<dbReference type="AlphaFoldDB" id="A0A515EL68"/>
<feature type="transmembrane region" description="Helical" evidence="6">
    <location>
        <begin position="20"/>
        <end position="38"/>
    </location>
</feature>
<dbReference type="GO" id="GO:0016020">
    <property type="term" value="C:membrane"/>
    <property type="evidence" value="ECO:0007669"/>
    <property type="project" value="UniProtKB-SubCell"/>
</dbReference>
<evidence type="ECO:0000256" key="5">
    <source>
        <dbReference type="SAM" id="MobiDB-lite"/>
    </source>
</evidence>
<evidence type="ECO:0000259" key="7">
    <source>
        <dbReference type="Pfam" id="PF04932"/>
    </source>
</evidence>
<keyword evidence="8" id="KW-0436">Ligase</keyword>
<dbReference type="InterPro" id="IPR007016">
    <property type="entry name" value="O-antigen_ligase-rel_domated"/>
</dbReference>
<feature type="transmembrane region" description="Helical" evidence="6">
    <location>
        <begin position="411"/>
        <end position="428"/>
    </location>
</feature>
<feature type="transmembrane region" description="Helical" evidence="6">
    <location>
        <begin position="384"/>
        <end position="405"/>
    </location>
</feature>
<feature type="transmembrane region" description="Helical" evidence="6">
    <location>
        <begin position="249"/>
        <end position="271"/>
    </location>
</feature>
<reference evidence="9" key="2">
    <citation type="journal article" date="2020" name="Int. J. Syst. Evol. Microbiol.">
        <title>Genomic insights into a novel species Rhodoferax aquaticus sp. nov., isolated from freshwater.</title>
        <authorList>
            <person name="Li T."/>
            <person name="Zhuo Y."/>
            <person name="Jin C.Z."/>
            <person name="Wu X."/>
            <person name="Ko S.R."/>
            <person name="Jin F.J."/>
            <person name="Ahn C.Y."/>
            <person name="Oh H.M."/>
            <person name="Lee H.G."/>
            <person name="Jin L."/>
        </authorList>
    </citation>
    <scope>NUCLEOTIDE SEQUENCE [LARGE SCALE GENOMIC DNA]</scope>
    <source>
        <strain evidence="9">Gr-4</strain>
    </source>
</reference>
<reference evidence="9" key="1">
    <citation type="submission" date="2019-02" db="EMBL/GenBank/DDBJ databases">
        <title>Complete genome sequence of Rhodoferax sp. Gr-4.</title>
        <authorList>
            <person name="Jin L."/>
        </authorList>
    </citation>
    <scope>NUCLEOTIDE SEQUENCE [LARGE SCALE GENOMIC DNA]</scope>
    <source>
        <strain evidence="9">Gr-4</strain>
    </source>
</reference>
<evidence type="ECO:0000313" key="8">
    <source>
        <dbReference type="EMBL" id="QDL53402.1"/>
    </source>
</evidence>
<keyword evidence="3 6" id="KW-1133">Transmembrane helix</keyword>
<dbReference type="PANTHER" id="PTHR37422">
    <property type="entry name" value="TEICHURONIC ACID BIOSYNTHESIS PROTEIN TUAE"/>
    <property type="match status" value="1"/>
</dbReference>
<evidence type="ECO:0000256" key="1">
    <source>
        <dbReference type="ARBA" id="ARBA00004141"/>
    </source>
</evidence>
<dbReference type="Proteomes" id="UP000317365">
    <property type="component" value="Chromosome"/>
</dbReference>
<organism evidence="8 9">
    <name type="scientific">Rhodoferax aquaticus</name>
    <dbReference type="NCBI Taxonomy" id="2527691"/>
    <lineage>
        <taxon>Bacteria</taxon>
        <taxon>Pseudomonadati</taxon>
        <taxon>Pseudomonadota</taxon>
        <taxon>Betaproteobacteria</taxon>
        <taxon>Burkholderiales</taxon>
        <taxon>Comamonadaceae</taxon>
        <taxon>Rhodoferax</taxon>
    </lineage>
</organism>
<sequence>MQASPARYVGVPRMQWEQHAIVLLIVCAVLFGLLPSGFNWNYDIDSTDINTGSLGFQLQWGSVFALSALLLARAPVMAWAHVRHVNPFLWAMALYCAMTMLWSPAPTVTLKKTIQLLGLVMLGLAVQLNGKPWTHTVLVALAAITGIQLASAVAAVAFPSIGIDAYFGYAWRGVVSNKNTFGAIAALAVLLWVSVWHVKSLPPWVRWAGLFLSAACVLLSTSSTSLTIAVLGPTVFFVLRRQHVGSSLWLLRVVVLMVMVLVALLHGFFVVEGHYPSRTELLAPFASLFGKSADLTGRSDIWAPLMLEIDRHWVQGVGYGAFWLGPGSASQPVLDTLPWVPYQAHNGYLDMFNELGAIGLVLFAGVVVSHSVSLAKLMAYDRPAAALFSALMVTTLVSNLSESSLFRSVEFPFLLFVLSSVTVTSTLLRQRMAMAKPADGGTRPGTDAKPRRQRVRAGRRAAWRYPV</sequence>
<evidence type="ECO:0000256" key="2">
    <source>
        <dbReference type="ARBA" id="ARBA00022692"/>
    </source>
</evidence>
<keyword evidence="4 6" id="KW-0472">Membrane</keyword>
<dbReference type="InterPro" id="IPR051533">
    <property type="entry name" value="WaaL-like"/>
</dbReference>
<keyword evidence="9" id="KW-1185">Reference proteome</keyword>
<dbReference type="EMBL" id="CP036282">
    <property type="protein sequence ID" value="QDL53402.1"/>
    <property type="molecule type" value="Genomic_DNA"/>
</dbReference>
<feature type="transmembrane region" description="Helical" evidence="6">
    <location>
        <begin position="210"/>
        <end position="237"/>
    </location>
</feature>
<proteinExistence type="predicted"/>
<feature type="transmembrane region" description="Helical" evidence="6">
    <location>
        <begin position="137"/>
        <end position="158"/>
    </location>
</feature>
<dbReference type="GO" id="GO:0016874">
    <property type="term" value="F:ligase activity"/>
    <property type="evidence" value="ECO:0007669"/>
    <property type="project" value="UniProtKB-KW"/>
</dbReference>
<protein>
    <submittedName>
        <fullName evidence="8">O-antigen ligase family protein</fullName>
    </submittedName>
</protein>
<feature type="domain" description="O-antigen ligase-related" evidence="7">
    <location>
        <begin position="209"/>
        <end position="364"/>
    </location>
</feature>
<dbReference type="PANTHER" id="PTHR37422:SF17">
    <property type="entry name" value="O-ANTIGEN LIGASE"/>
    <property type="match status" value="1"/>
</dbReference>
<accession>A0A515EL68</accession>
<name>A0A515EL68_9BURK</name>